<proteinExistence type="predicted"/>
<evidence type="ECO:0000256" key="1">
    <source>
        <dbReference type="SAM" id="Phobius"/>
    </source>
</evidence>
<keyword evidence="1" id="KW-0472">Membrane</keyword>
<name>A0A495X329_9PSEU</name>
<dbReference type="EMBL" id="RBXR01000001">
    <property type="protein sequence ID" value="RKT68297.1"/>
    <property type="molecule type" value="Genomic_DNA"/>
</dbReference>
<accession>A0A495X329</accession>
<keyword evidence="3" id="KW-1185">Reference proteome</keyword>
<evidence type="ECO:0000313" key="2">
    <source>
        <dbReference type="EMBL" id="RKT68297.1"/>
    </source>
</evidence>
<organism evidence="2 3">
    <name type="scientific">Saccharothrix variisporea</name>
    <dbReference type="NCBI Taxonomy" id="543527"/>
    <lineage>
        <taxon>Bacteria</taxon>
        <taxon>Bacillati</taxon>
        <taxon>Actinomycetota</taxon>
        <taxon>Actinomycetes</taxon>
        <taxon>Pseudonocardiales</taxon>
        <taxon>Pseudonocardiaceae</taxon>
        <taxon>Saccharothrix</taxon>
    </lineage>
</organism>
<feature type="transmembrane region" description="Helical" evidence="1">
    <location>
        <begin position="149"/>
        <end position="169"/>
    </location>
</feature>
<feature type="transmembrane region" description="Helical" evidence="1">
    <location>
        <begin position="6"/>
        <end position="24"/>
    </location>
</feature>
<evidence type="ECO:0008006" key="4">
    <source>
        <dbReference type="Google" id="ProtNLM"/>
    </source>
</evidence>
<comment type="caution">
    <text evidence="2">The sequence shown here is derived from an EMBL/GenBank/DDBJ whole genome shotgun (WGS) entry which is preliminary data.</text>
</comment>
<feature type="transmembrane region" description="Helical" evidence="1">
    <location>
        <begin position="62"/>
        <end position="80"/>
    </location>
</feature>
<keyword evidence="1" id="KW-1133">Transmembrane helix</keyword>
<keyword evidence="1" id="KW-0812">Transmembrane</keyword>
<reference evidence="2 3" key="1">
    <citation type="submission" date="2018-10" db="EMBL/GenBank/DDBJ databases">
        <title>Sequencing the genomes of 1000 actinobacteria strains.</title>
        <authorList>
            <person name="Klenk H.-P."/>
        </authorList>
    </citation>
    <scope>NUCLEOTIDE SEQUENCE [LARGE SCALE GENOMIC DNA]</scope>
    <source>
        <strain evidence="2 3">DSM 43911</strain>
    </source>
</reference>
<feature type="transmembrane region" description="Helical" evidence="1">
    <location>
        <begin position="31"/>
        <end position="50"/>
    </location>
</feature>
<dbReference type="AlphaFoldDB" id="A0A495X329"/>
<feature type="transmembrane region" description="Helical" evidence="1">
    <location>
        <begin position="115"/>
        <end position="137"/>
    </location>
</feature>
<sequence>MVIVACEVGLWVVLGLGLLARYVLRMRKVGGVLLVCTPLVDVVLLVATVVDLRGGGEANGAHGLAAIYLGVSVAFGHSMLRWADQRVAHRFAGGPPPWRPPRRGRARVRYEWREWGKFVLAWAVTAAVITLLVLVVGDPGRTQALWGQLWGMTVVGLIWLVGWPVYHSVAEAAGRRGR</sequence>
<dbReference type="Proteomes" id="UP000272729">
    <property type="component" value="Unassembled WGS sequence"/>
</dbReference>
<evidence type="ECO:0000313" key="3">
    <source>
        <dbReference type="Proteomes" id="UP000272729"/>
    </source>
</evidence>
<protein>
    <recommendedName>
        <fullName evidence="4">2TM domain-containing protein</fullName>
    </recommendedName>
</protein>
<gene>
    <name evidence="2" type="ORF">DFJ66_1480</name>
</gene>